<evidence type="ECO:0000256" key="1">
    <source>
        <dbReference type="SAM" id="MobiDB-lite"/>
    </source>
</evidence>
<sequence>MKKHKRKPTTTITFSLDKPTLDNPSSSGASSRIDHILREKTSVAQGDGHTHRKSSLLKVNVLDQRPSRVRPDVRVSEPIYDAHDAADYDDNLESDEGPREARDSDDPLRQWAEDYRSVYLSELLRWEGRGDHAAFTTCRCRSGAADYRCSDCLGGGELLCAGCMTTAHRQLPLHRVQKWSGAFFEPASLKSLGVRIQLGHWHGQSKKCLLPEHAAGDDFVILDTNGIHSVGLDYCGCGQSGPREVQLLRAQLWPATTTSPRTAATFSLLRHFHILSFESKCAILEFYQTLARLSDNLHYKKDKNRYHELRRIIREWKNVRMLKRAGRGHAVDGVAGTRAGECALLCPACPQPGKNMIVGWQDVPDDKQFKNALFLAIDANFRLKRKDVSTEEKHPIRCRLCKKYLANPDVFCKKMLVPI</sequence>
<feature type="region of interest" description="Disordered" evidence="1">
    <location>
        <begin position="67"/>
        <end position="107"/>
    </location>
</feature>
<reference evidence="3 4" key="1">
    <citation type="journal article" date="2024" name="J Genomics">
        <title>Draft genome sequencing and assembly of Favolaschia claudopus CIRM-BRFM 2984 isolated from oak limbs.</title>
        <authorList>
            <person name="Navarro D."/>
            <person name="Drula E."/>
            <person name="Chaduli D."/>
            <person name="Cazenave R."/>
            <person name="Ahrendt S."/>
            <person name="Wang J."/>
            <person name="Lipzen A."/>
            <person name="Daum C."/>
            <person name="Barry K."/>
            <person name="Grigoriev I.V."/>
            <person name="Favel A."/>
            <person name="Rosso M.N."/>
            <person name="Martin F."/>
        </authorList>
    </citation>
    <scope>NUCLEOTIDE SEQUENCE [LARGE SCALE GENOMIC DNA]</scope>
    <source>
        <strain evidence="3 4">CIRM-BRFM 2984</strain>
    </source>
</reference>
<dbReference type="AlphaFoldDB" id="A0AAW0AH34"/>
<accession>A0AAW0AH34</accession>
<dbReference type="PANTHER" id="PTHR33096:SF1">
    <property type="entry name" value="CXC1-LIKE CYSTEINE CLUSTER ASSOCIATED WITH KDZ TRANSPOSASES DOMAIN-CONTAINING PROTEIN"/>
    <property type="match status" value="1"/>
</dbReference>
<protein>
    <recommendedName>
        <fullName evidence="2">CxC2-like cysteine cluster KDZ transposase-associated domain-containing protein</fullName>
    </recommendedName>
</protein>
<proteinExistence type="predicted"/>
<feature type="compositionally biased region" description="Basic and acidic residues" evidence="1">
    <location>
        <begin position="67"/>
        <end position="86"/>
    </location>
</feature>
<dbReference type="EMBL" id="JAWWNJ010000067">
    <property type="protein sequence ID" value="KAK7008375.1"/>
    <property type="molecule type" value="Genomic_DNA"/>
</dbReference>
<evidence type="ECO:0000313" key="3">
    <source>
        <dbReference type="EMBL" id="KAK7008375.1"/>
    </source>
</evidence>
<feature type="domain" description="CxC2-like cysteine cluster KDZ transposase-associated" evidence="2">
    <location>
        <begin position="189"/>
        <end position="297"/>
    </location>
</feature>
<gene>
    <name evidence="3" type="ORF">R3P38DRAFT_3210461</name>
</gene>
<comment type="caution">
    <text evidence="3">The sequence shown here is derived from an EMBL/GenBank/DDBJ whole genome shotgun (WGS) entry which is preliminary data.</text>
</comment>
<evidence type="ECO:0000313" key="4">
    <source>
        <dbReference type="Proteomes" id="UP001362999"/>
    </source>
</evidence>
<dbReference type="PANTHER" id="PTHR33096">
    <property type="entry name" value="CXC2 DOMAIN-CONTAINING PROTEIN"/>
    <property type="match status" value="1"/>
</dbReference>
<dbReference type="Proteomes" id="UP001362999">
    <property type="component" value="Unassembled WGS sequence"/>
</dbReference>
<feature type="compositionally biased region" description="Basic and acidic residues" evidence="1">
    <location>
        <begin position="96"/>
        <end position="107"/>
    </location>
</feature>
<dbReference type="InterPro" id="IPR041457">
    <property type="entry name" value="CxC2_KDZ-assoc"/>
</dbReference>
<feature type="region of interest" description="Disordered" evidence="1">
    <location>
        <begin position="1"/>
        <end position="32"/>
    </location>
</feature>
<organism evidence="3 4">
    <name type="scientific">Favolaschia claudopus</name>
    <dbReference type="NCBI Taxonomy" id="2862362"/>
    <lineage>
        <taxon>Eukaryota</taxon>
        <taxon>Fungi</taxon>
        <taxon>Dikarya</taxon>
        <taxon>Basidiomycota</taxon>
        <taxon>Agaricomycotina</taxon>
        <taxon>Agaricomycetes</taxon>
        <taxon>Agaricomycetidae</taxon>
        <taxon>Agaricales</taxon>
        <taxon>Marasmiineae</taxon>
        <taxon>Mycenaceae</taxon>
        <taxon>Favolaschia</taxon>
    </lineage>
</organism>
<evidence type="ECO:0000259" key="2">
    <source>
        <dbReference type="Pfam" id="PF18803"/>
    </source>
</evidence>
<keyword evidence="4" id="KW-1185">Reference proteome</keyword>
<dbReference type="Pfam" id="PF18803">
    <property type="entry name" value="CxC2"/>
    <property type="match status" value="1"/>
</dbReference>
<name>A0AAW0AH34_9AGAR</name>